<dbReference type="GO" id="GO:0046076">
    <property type="term" value="P:dTTP catabolic process"/>
    <property type="evidence" value="ECO:0007669"/>
    <property type="project" value="TreeGrafter"/>
</dbReference>
<reference evidence="3" key="1">
    <citation type="journal article" date="2013" name="Syst. Appl. Microbiol.">
        <title>New insights into the archaeal diversity of a hypersaline microbial mat obtained by a metagenomic approach.</title>
        <authorList>
            <person name="Lopez-Lopez A."/>
            <person name="Richter M."/>
            <person name="Pena A."/>
            <person name="Tamames J."/>
            <person name="Rossello-Mora R."/>
        </authorList>
    </citation>
    <scope>NUCLEOTIDE SEQUENCE</scope>
</reference>
<feature type="domain" description="NTP pyrophosphohydrolase MazG-like" evidence="2">
    <location>
        <begin position="169"/>
        <end position="257"/>
    </location>
</feature>
<dbReference type="NCBIfam" id="TIGR00444">
    <property type="entry name" value="mazG"/>
    <property type="match status" value="1"/>
</dbReference>
<evidence type="ECO:0000313" key="3">
    <source>
        <dbReference type="EMBL" id="AGF93490.1"/>
    </source>
</evidence>
<dbReference type="Gene3D" id="1.10.287.1080">
    <property type="entry name" value="MazG-like"/>
    <property type="match status" value="2"/>
</dbReference>
<protein>
    <submittedName>
        <fullName evidence="3">MazG family protein</fullName>
    </submittedName>
</protein>
<dbReference type="CDD" id="cd11529">
    <property type="entry name" value="NTP-PPase_MazG_Cterm"/>
    <property type="match status" value="1"/>
</dbReference>
<dbReference type="EMBL" id="JX684094">
    <property type="protein sequence ID" value="AGF93490.1"/>
    <property type="molecule type" value="Genomic_DNA"/>
</dbReference>
<dbReference type="CDD" id="cd11528">
    <property type="entry name" value="NTP-PPase_MazG_Nterm"/>
    <property type="match status" value="1"/>
</dbReference>
<dbReference type="InterPro" id="IPR011551">
    <property type="entry name" value="NTP_PyrPHydrolase_MazG"/>
</dbReference>
<dbReference type="AlphaFoldDB" id="M1PQP9"/>
<feature type="coiled-coil region" evidence="1">
    <location>
        <begin position="172"/>
        <end position="220"/>
    </location>
</feature>
<evidence type="ECO:0000259" key="2">
    <source>
        <dbReference type="Pfam" id="PF03819"/>
    </source>
</evidence>
<dbReference type="InterPro" id="IPR004518">
    <property type="entry name" value="MazG-like_dom"/>
</dbReference>
<name>M1PQP9_9ZZZZ</name>
<feature type="domain" description="NTP pyrophosphohydrolase MazG-like" evidence="2">
    <location>
        <begin position="34"/>
        <end position="105"/>
    </location>
</feature>
<dbReference type="InterPro" id="IPR048011">
    <property type="entry name" value="NTP-PPase_MazG-like_C"/>
</dbReference>
<dbReference type="GO" id="GO:0046081">
    <property type="term" value="P:dUTP catabolic process"/>
    <property type="evidence" value="ECO:0007669"/>
    <property type="project" value="TreeGrafter"/>
</dbReference>
<dbReference type="GO" id="GO:0046052">
    <property type="term" value="P:UTP catabolic process"/>
    <property type="evidence" value="ECO:0007669"/>
    <property type="project" value="TreeGrafter"/>
</dbReference>
<evidence type="ECO:0000256" key="1">
    <source>
        <dbReference type="SAM" id="Coils"/>
    </source>
</evidence>
<dbReference type="GO" id="GO:0046047">
    <property type="term" value="P:TTP catabolic process"/>
    <property type="evidence" value="ECO:0007669"/>
    <property type="project" value="TreeGrafter"/>
</dbReference>
<dbReference type="NCBIfam" id="NF007113">
    <property type="entry name" value="PRK09562.1"/>
    <property type="match status" value="1"/>
</dbReference>
<dbReference type="SUPFAM" id="SSF101386">
    <property type="entry name" value="all-alpha NTP pyrophosphatases"/>
    <property type="match status" value="2"/>
</dbReference>
<dbReference type="PANTHER" id="PTHR30522">
    <property type="entry name" value="NUCLEOSIDE TRIPHOSPHATE PYROPHOSPHOHYDROLASE"/>
    <property type="match status" value="1"/>
</dbReference>
<keyword evidence="1" id="KW-0175">Coiled coil</keyword>
<organism evidence="3">
    <name type="scientific">uncultured organism</name>
    <dbReference type="NCBI Taxonomy" id="155900"/>
    <lineage>
        <taxon>unclassified sequences</taxon>
        <taxon>environmental samples</taxon>
    </lineage>
</organism>
<dbReference type="GO" id="GO:0046061">
    <property type="term" value="P:dATP catabolic process"/>
    <property type="evidence" value="ECO:0007669"/>
    <property type="project" value="TreeGrafter"/>
</dbReference>
<accession>M1PQP9</accession>
<proteinExistence type="predicted"/>
<dbReference type="InterPro" id="IPR048015">
    <property type="entry name" value="NTP-PPase_MazG-like_N"/>
</dbReference>
<sequence>MDYQNLNKEMKRLVKIMEKLRGAEGCPWDRKQDYFSLKPYILEEAYEVVEALNKEDISSLKEELGDLLLQVVFQAQIGRERGDFDLGDIMRIISDKLIRRHPHVFGDDKLHSVEEVKTTWNEIKDNEKREKEKMKTILDKISRRQPALNQAYEIQEVAAKVGFDWDYPEEVVEKIEEELEEVKEAVANVELNNGYENNYKKEKSNKNKEYDNNINKEELEKEIGDLLFAAVNLTRFYDINPEIALLNTINKFASRFKYMKEKITKTGDKMRELDLEELDYYWEESKKREE</sequence>
<dbReference type="Pfam" id="PF03819">
    <property type="entry name" value="MazG"/>
    <property type="match status" value="2"/>
</dbReference>
<dbReference type="GO" id="GO:0047429">
    <property type="term" value="F:nucleoside triphosphate diphosphatase activity"/>
    <property type="evidence" value="ECO:0007669"/>
    <property type="project" value="InterPro"/>
</dbReference>
<gene>
    <name evidence="3" type="ORF">FLSS-28_0008</name>
</gene>
<dbReference type="GO" id="GO:0006203">
    <property type="term" value="P:dGTP catabolic process"/>
    <property type="evidence" value="ECO:0007669"/>
    <property type="project" value="TreeGrafter"/>
</dbReference>
<dbReference type="PANTHER" id="PTHR30522:SF0">
    <property type="entry name" value="NUCLEOSIDE TRIPHOSPHATE PYROPHOSPHOHYDROLASE"/>
    <property type="match status" value="1"/>
</dbReference>
<dbReference type="FunFam" id="1.10.287.1080:FF:000001">
    <property type="entry name" value="Nucleoside triphosphate pyrophosphohydrolase"/>
    <property type="match status" value="1"/>
</dbReference>
<dbReference type="GO" id="GO:0006950">
    <property type="term" value="P:response to stress"/>
    <property type="evidence" value="ECO:0007669"/>
    <property type="project" value="UniProtKB-ARBA"/>
</dbReference>